<dbReference type="InterPro" id="IPR000073">
    <property type="entry name" value="AB_hydrolase_1"/>
</dbReference>
<dbReference type="PANTHER" id="PTHR43194">
    <property type="entry name" value="HYDROLASE ALPHA/BETA FOLD FAMILY"/>
    <property type="match status" value="1"/>
</dbReference>
<dbReference type="Pfam" id="PF12697">
    <property type="entry name" value="Abhydrolase_6"/>
    <property type="match status" value="1"/>
</dbReference>
<organism evidence="2 3">
    <name type="scientific">Microlunatus sagamiharensis</name>
    <dbReference type="NCBI Taxonomy" id="546874"/>
    <lineage>
        <taxon>Bacteria</taxon>
        <taxon>Bacillati</taxon>
        <taxon>Actinomycetota</taxon>
        <taxon>Actinomycetes</taxon>
        <taxon>Propionibacteriales</taxon>
        <taxon>Propionibacteriaceae</taxon>
        <taxon>Microlunatus</taxon>
    </lineage>
</organism>
<dbReference type="Gene3D" id="3.40.50.1820">
    <property type="entry name" value="alpha/beta hydrolase"/>
    <property type="match status" value="1"/>
</dbReference>
<dbReference type="RefSeq" id="WP_091073175.1">
    <property type="nucleotide sequence ID" value="NZ_LT629799.1"/>
</dbReference>
<dbReference type="InterPro" id="IPR050228">
    <property type="entry name" value="Carboxylesterase_BioH"/>
</dbReference>
<evidence type="ECO:0000259" key="1">
    <source>
        <dbReference type="Pfam" id="PF12697"/>
    </source>
</evidence>
<gene>
    <name evidence="2" type="ORF">SAMN04488544_0580</name>
</gene>
<dbReference type="Proteomes" id="UP000198825">
    <property type="component" value="Chromosome I"/>
</dbReference>
<evidence type="ECO:0000313" key="2">
    <source>
        <dbReference type="EMBL" id="SDU82787.1"/>
    </source>
</evidence>
<dbReference type="STRING" id="546874.SAMN04488544_0580"/>
<accession>A0A1H2LP47</accession>
<dbReference type="OrthoDB" id="7185741at2"/>
<protein>
    <submittedName>
        <fullName evidence="2">Pimeloyl-ACP methyl ester carboxylesterase</fullName>
    </submittedName>
</protein>
<dbReference type="GO" id="GO:0003824">
    <property type="term" value="F:catalytic activity"/>
    <property type="evidence" value="ECO:0007669"/>
    <property type="project" value="UniProtKB-ARBA"/>
</dbReference>
<dbReference type="PANTHER" id="PTHR43194:SF2">
    <property type="entry name" value="PEROXISOMAL MEMBRANE PROTEIN LPX1"/>
    <property type="match status" value="1"/>
</dbReference>
<feature type="domain" description="AB hydrolase-1" evidence="1">
    <location>
        <begin position="40"/>
        <end position="282"/>
    </location>
</feature>
<dbReference type="InterPro" id="IPR029058">
    <property type="entry name" value="AB_hydrolase_fold"/>
</dbReference>
<reference evidence="3" key="1">
    <citation type="submission" date="2016-10" db="EMBL/GenBank/DDBJ databases">
        <authorList>
            <person name="Varghese N."/>
            <person name="Submissions S."/>
        </authorList>
    </citation>
    <scope>NUCLEOTIDE SEQUENCE [LARGE SCALE GENOMIC DNA]</scope>
    <source>
        <strain evidence="3">DSM 21743</strain>
    </source>
</reference>
<sequence length="297" mass="31775">MNAADVVRTEGSHVTTLGGRQVHLEVAPGLGEDLGTPIMLVPGCAVPSYAFRPVRTAMPGRWFVAIDRPGMVETPWPGRLPTLAEEVATLLELCEALGQPPVVVAHSMAGPHVEALVRQHPGSVSGLVLLDASIELDAKPAPAALDRAWLAASRLALEGSRLPPFALAASLSTRVAVWSQSHRLPIDYDRPPGTDDLFRRPDTLASVVAEQAAYADQLADLQTLLETTTWPGTPSVVLTAGSRAAWVRKQRVLAHRVGGRQVVVERSRHLMMLDRPDVVAEAVLGLLPEDERGTTPA</sequence>
<dbReference type="EMBL" id="LT629799">
    <property type="protein sequence ID" value="SDU82787.1"/>
    <property type="molecule type" value="Genomic_DNA"/>
</dbReference>
<keyword evidence="3" id="KW-1185">Reference proteome</keyword>
<dbReference type="SUPFAM" id="SSF53474">
    <property type="entry name" value="alpha/beta-Hydrolases"/>
    <property type="match status" value="1"/>
</dbReference>
<evidence type="ECO:0000313" key="3">
    <source>
        <dbReference type="Proteomes" id="UP000198825"/>
    </source>
</evidence>
<dbReference type="AlphaFoldDB" id="A0A1H2LP47"/>
<proteinExistence type="predicted"/>
<name>A0A1H2LP47_9ACTN</name>